<dbReference type="EMBL" id="GBRH01235865">
    <property type="protein sequence ID" value="JAD62030.1"/>
    <property type="molecule type" value="Transcribed_RNA"/>
</dbReference>
<accession>A0A0A9BLD1</accession>
<dbReference type="AlphaFoldDB" id="A0A0A9BLD1"/>
<reference evidence="1" key="1">
    <citation type="submission" date="2014-09" db="EMBL/GenBank/DDBJ databases">
        <authorList>
            <person name="Magalhaes I.L.F."/>
            <person name="Oliveira U."/>
            <person name="Santos F.R."/>
            <person name="Vidigal T.H.D.A."/>
            <person name="Brescovit A.D."/>
            <person name="Santos A.J."/>
        </authorList>
    </citation>
    <scope>NUCLEOTIDE SEQUENCE</scope>
    <source>
        <tissue evidence="1">Shoot tissue taken approximately 20 cm above the soil surface</tissue>
    </source>
</reference>
<evidence type="ECO:0000313" key="1">
    <source>
        <dbReference type="EMBL" id="JAD62030.1"/>
    </source>
</evidence>
<name>A0A0A9BLD1_ARUDO</name>
<protein>
    <submittedName>
        <fullName evidence="1">Uncharacterized protein</fullName>
    </submittedName>
</protein>
<proteinExistence type="predicted"/>
<organism evidence="1">
    <name type="scientific">Arundo donax</name>
    <name type="common">Giant reed</name>
    <name type="synonym">Donax arundinaceus</name>
    <dbReference type="NCBI Taxonomy" id="35708"/>
    <lineage>
        <taxon>Eukaryota</taxon>
        <taxon>Viridiplantae</taxon>
        <taxon>Streptophyta</taxon>
        <taxon>Embryophyta</taxon>
        <taxon>Tracheophyta</taxon>
        <taxon>Spermatophyta</taxon>
        <taxon>Magnoliopsida</taxon>
        <taxon>Liliopsida</taxon>
        <taxon>Poales</taxon>
        <taxon>Poaceae</taxon>
        <taxon>PACMAD clade</taxon>
        <taxon>Arundinoideae</taxon>
        <taxon>Arundineae</taxon>
        <taxon>Arundo</taxon>
    </lineage>
</organism>
<reference evidence="1" key="2">
    <citation type="journal article" date="2015" name="Data Brief">
        <title>Shoot transcriptome of the giant reed, Arundo donax.</title>
        <authorList>
            <person name="Barrero R.A."/>
            <person name="Guerrero F.D."/>
            <person name="Moolhuijzen P."/>
            <person name="Goolsby J.A."/>
            <person name="Tidwell J."/>
            <person name="Bellgard S.E."/>
            <person name="Bellgard M.I."/>
        </authorList>
    </citation>
    <scope>NUCLEOTIDE SEQUENCE</scope>
    <source>
        <tissue evidence="1">Shoot tissue taken approximately 20 cm above the soil surface</tissue>
    </source>
</reference>
<sequence>MASRTSKPRSSTALLAMTLSSSHSRLAFTATTSASWPL</sequence>